<feature type="region of interest" description="Disordered" evidence="3">
    <location>
        <begin position="1152"/>
        <end position="1173"/>
    </location>
</feature>
<dbReference type="SUPFAM" id="SSF49265">
    <property type="entry name" value="Fibronectin type III"/>
    <property type="match status" value="3"/>
</dbReference>
<sequence>MESRNIQLTCLLLLIIFNTFLKGSEDSDLNLRFTQLSPAEVVVLPNEPFLLNCPEFSGAENETLQFSWLHKGIKIQDSRHQVLQNGSLYFERVLHQDGKGKEQDDGEYNCVIGTTQGILFSLPIKLIVARAAKNFTVEPESVMVWEGGVARFWCQIDAVPAAVISWQRNGQDLPQKDNRYIELPSGILQINNISRTDTANYHCIAQNPLRTISSRKAKLSLTSAPVQAHTLEFLSSPQIVVKLTREKAVLECLVLGFPKPILMWKREGGRSLPTDRVSVIGQGNLVIDQVHPDDAGSYVCSAETITSAGKKFFITQITTLIVHVPPEFLIKPQSVSKATPQTVRLNCVADGIPSPSVTWYKDGKLLLTNTRIKLKGSGELVITQTEAADSGIYQCMARNIAGTNLAAVLLTLMFKGNQPSVPYDLKAEALSSTSIKLSWKPSSGNVQAYSVHYFLQDTGGDSALEYDMVSINTEEKINNLKPFTNYSFYVRAYTAVTASEKSDVITQQTQEDVPTMAPSITLTSLNPTTLHIAWEELPAETAQGIIIGYRIFIRIHKQASFNTIEVGPGINEYNITGLQPKQKYDIKVSAGTSKGYTVLSDSRWPWVTQTMPSLEDNKVPPSPILHLTAINSTTLEVKWDMPHYNLQMLKGFSLSCGELKKSEIKLVELPADKTNYFLEDLKPNTWYEVRIKGIGQLGDGLEAVQTILTFSDEPNHEPNVELVESFECDPCYEIEAIPLSSTSIKVKWKIPEDLNVTYYTINYYVIVDENSREYNASSRNFIRSTKNEVVLKQLLPFTTYGIFVQLHSLDIQAVSVSPKVKCKTLEDVPGPPTSLKWSIVDVHTIRVSWKKPKHPNGIIQKYQVLYNTHRENTNMLNAWHIKEESGNRRHSIIGGLASNQKYFLLLRAETSAGVGISSPIVAFRIRSALDNITDLFQNGVKSQDPFLGVVIGLSVGISCIIICVIIIMCRNRVCPTHPVVPPMGIHYSACCSGQQDPCHNGQHIGGAKPADSDCEEMDSLTPIMIDTSSSSTEKHLDSKGGYPQGMCNGCVNGYTHPLLKGESTEERNNGKLPKGEAGDSERSPFLPETIKVNVSDTEQLEENNSDVDIQPEVQDTNERDPSISSQNNDTSENYGSLKKFVSDQVKTSLLDTIPSSSTNHHQNINSPIALCHP</sequence>
<keyword evidence="8" id="KW-1185">Reference proteome</keyword>
<feature type="compositionally biased region" description="Polar residues" evidence="3">
    <location>
        <begin position="1152"/>
        <end position="1166"/>
    </location>
</feature>
<dbReference type="GeneID" id="106465393"/>
<feature type="domain" description="Fibronectin type-III" evidence="7">
    <location>
        <begin position="421"/>
        <end position="512"/>
    </location>
</feature>
<dbReference type="PANTHER" id="PTHR44170:SF59">
    <property type="entry name" value="PROTOGENIN-LIKE"/>
    <property type="match status" value="1"/>
</dbReference>
<evidence type="ECO:0000313" key="9">
    <source>
        <dbReference type="RefSeq" id="XP_022248993.1"/>
    </source>
</evidence>
<dbReference type="InterPro" id="IPR013098">
    <property type="entry name" value="Ig_I-set"/>
</dbReference>
<evidence type="ECO:0000256" key="4">
    <source>
        <dbReference type="SAM" id="Phobius"/>
    </source>
</evidence>
<feature type="domain" description="Ig-like" evidence="6">
    <location>
        <begin position="237"/>
        <end position="318"/>
    </location>
</feature>
<feature type="domain" description="Fibronectin type-III" evidence="7">
    <location>
        <begin position="620"/>
        <end position="714"/>
    </location>
</feature>
<accession>A0ABM1SZD7</accession>
<feature type="domain" description="Ig-like" evidence="6">
    <location>
        <begin position="31"/>
        <end position="112"/>
    </location>
</feature>
<feature type="region of interest" description="Disordered" evidence="3">
    <location>
        <begin position="1058"/>
        <end position="1134"/>
    </location>
</feature>
<feature type="compositionally biased region" description="Basic and acidic residues" evidence="3">
    <location>
        <begin position="1062"/>
        <end position="1082"/>
    </location>
</feature>
<feature type="transmembrane region" description="Helical" evidence="4">
    <location>
        <begin position="946"/>
        <end position="968"/>
    </location>
</feature>
<keyword evidence="4" id="KW-1133">Transmembrane helix</keyword>
<feature type="domain" description="Fibronectin type-III" evidence="7">
    <location>
        <begin position="831"/>
        <end position="928"/>
    </location>
</feature>
<feature type="chain" id="PRO_5047161399" evidence="5">
    <location>
        <begin position="24"/>
        <end position="1173"/>
    </location>
</feature>
<dbReference type="SMART" id="SM00060">
    <property type="entry name" value="FN3"/>
    <property type="match status" value="5"/>
</dbReference>
<dbReference type="InterPro" id="IPR036116">
    <property type="entry name" value="FN3_sf"/>
</dbReference>
<dbReference type="InterPro" id="IPR003599">
    <property type="entry name" value="Ig_sub"/>
</dbReference>
<protein>
    <submittedName>
        <fullName evidence="9">Protogenin-like</fullName>
    </submittedName>
</protein>
<keyword evidence="2" id="KW-1015">Disulfide bond</keyword>
<evidence type="ECO:0000256" key="2">
    <source>
        <dbReference type="ARBA" id="ARBA00023157"/>
    </source>
</evidence>
<feature type="signal peptide" evidence="5">
    <location>
        <begin position="1"/>
        <end position="23"/>
    </location>
</feature>
<reference evidence="9" key="1">
    <citation type="submission" date="2025-08" db="UniProtKB">
        <authorList>
            <consortium name="RefSeq"/>
        </authorList>
    </citation>
    <scope>IDENTIFICATION</scope>
    <source>
        <tissue evidence="9">Muscle</tissue>
    </source>
</reference>
<dbReference type="InterPro" id="IPR003598">
    <property type="entry name" value="Ig_sub2"/>
</dbReference>
<evidence type="ECO:0000256" key="1">
    <source>
        <dbReference type="ARBA" id="ARBA00022737"/>
    </source>
</evidence>
<dbReference type="SMART" id="SM00409">
    <property type="entry name" value="IG"/>
    <property type="match status" value="4"/>
</dbReference>
<dbReference type="PROSITE" id="PS50853">
    <property type="entry name" value="FN3"/>
    <property type="match status" value="5"/>
</dbReference>
<evidence type="ECO:0000256" key="3">
    <source>
        <dbReference type="SAM" id="MobiDB-lite"/>
    </source>
</evidence>
<dbReference type="SUPFAM" id="SSF48726">
    <property type="entry name" value="Immunoglobulin"/>
    <property type="match status" value="4"/>
</dbReference>
<feature type="domain" description="Ig-like" evidence="6">
    <location>
        <begin position="123"/>
        <end position="220"/>
    </location>
</feature>
<dbReference type="InterPro" id="IPR036179">
    <property type="entry name" value="Ig-like_dom_sf"/>
</dbReference>
<gene>
    <name evidence="9" type="primary">LOC106465393</name>
</gene>
<dbReference type="PROSITE" id="PS50835">
    <property type="entry name" value="IG_LIKE"/>
    <property type="match status" value="4"/>
</dbReference>
<feature type="domain" description="Fibronectin type-III" evidence="7">
    <location>
        <begin position="514"/>
        <end position="613"/>
    </location>
</feature>
<keyword evidence="1" id="KW-0677">Repeat</keyword>
<evidence type="ECO:0000256" key="5">
    <source>
        <dbReference type="SAM" id="SignalP"/>
    </source>
</evidence>
<dbReference type="InterPro" id="IPR003961">
    <property type="entry name" value="FN3_dom"/>
</dbReference>
<feature type="compositionally biased region" description="Polar residues" evidence="3">
    <location>
        <begin position="1122"/>
        <end position="1134"/>
    </location>
</feature>
<name>A0ABM1SZD7_LIMPO</name>
<dbReference type="Gene3D" id="2.60.40.10">
    <property type="entry name" value="Immunoglobulins"/>
    <property type="match status" value="9"/>
</dbReference>
<keyword evidence="4" id="KW-0812">Transmembrane</keyword>
<organism evidence="8 9">
    <name type="scientific">Limulus polyphemus</name>
    <name type="common">Atlantic horseshoe crab</name>
    <dbReference type="NCBI Taxonomy" id="6850"/>
    <lineage>
        <taxon>Eukaryota</taxon>
        <taxon>Metazoa</taxon>
        <taxon>Ecdysozoa</taxon>
        <taxon>Arthropoda</taxon>
        <taxon>Chelicerata</taxon>
        <taxon>Merostomata</taxon>
        <taxon>Xiphosura</taxon>
        <taxon>Limulidae</taxon>
        <taxon>Limulus</taxon>
    </lineage>
</organism>
<dbReference type="SMART" id="SM00408">
    <property type="entry name" value="IGc2"/>
    <property type="match status" value="4"/>
</dbReference>
<dbReference type="InterPro" id="IPR007110">
    <property type="entry name" value="Ig-like_dom"/>
</dbReference>
<keyword evidence="5" id="KW-0732">Signal</keyword>
<evidence type="ECO:0000313" key="8">
    <source>
        <dbReference type="Proteomes" id="UP000694941"/>
    </source>
</evidence>
<dbReference type="RefSeq" id="XP_022248993.1">
    <property type="nucleotide sequence ID" value="XM_022393285.1"/>
</dbReference>
<dbReference type="Pfam" id="PF00041">
    <property type="entry name" value="fn3"/>
    <property type="match status" value="4"/>
</dbReference>
<dbReference type="InterPro" id="IPR013783">
    <property type="entry name" value="Ig-like_fold"/>
</dbReference>
<feature type="domain" description="Ig-like" evidence="6">
    <location>
        <begin position="326"/>
        <end position="411"/>
    </location>
</feature>
<dbReference type="CDD" id="cd00063">
    <property type="entry name" value="FN3"/>
    <property type="match status" value="5"/>
</dbReference>
<proteinExistence type="predicted"/>
<dbReference type="Pfam" id="PF07679">
    <property type="entry name" value="I-set"/>
    <property type="match status" value="1"/>
</dbReference>
<dbReference type="PANTHER" id="PTHR44170">
    <property type="entry name" value="PROTEIN SIDEKICK"/>
    <property type="match status" value="1"/>
</dbReference>
<feature type="domain" description="Fibronectin type-III" evidence="7">
    <location>
        <begin position="730"/>
        <end position="827"/>
    </location>
</feature>
<keyword evidence="4" id="KW-0472">Membrane</keyword>
<dbReference type="Pfam" id="PF13927">
    <property type="entry name" value="Ig_3"/>
    <property type="match status" value="2"/>
</dbReference>
<evidence type="ECO:0000259" key="7">
    <source>
        <dbReference type="PROSITE" id="PS50853"/>
    </source>
</evidence>
<dbReference type="Proteomes" id="UP000694941">
    <property type="component" value="Unplaced"/>
</dbReference>
<evidence type="ECO:0000259" key="6">
    <source>
        <dbReference type="PROSITE" id="PS50835"/>
    </source>
</evidence>